<accession>A0A940PE51</accession>
<dbReference type="EMBL" id="JAEEGA010000005">
    <property type="protein sequence ID" value="MBP1041153.1"/>
    <property type="molecule type" value="Genomic_DNA"/>
</dbReference>
<evidence type="ECO:0000256" key="1">
    <source>
        <dbReference type="ARBA" id="ARBA00023015"/>
    </source>
</evidence>
<reference evidence="4" key="1">
    <citation type="submission" date="2020-12" db="EMBL/GenBank/DDBJ databases">
        <title>Vagococcus allomyrinae sp. nov. and Enterococcus lavae sp. nov., isolated from the larvae of Allomyrina dichotoma.</title>
        <authorList>
            <person name="Lee S.D."/>
        </authorList>
    </citation>
    <scope>NUCLEOTIDE SEQUENCE</scope>
    <source>
        <strain evidence="4">BWB3-3</strain>
    </source>
</reference>
<dbReference type="InterPro" id="IPR007737">
    <property type="entry name" value="Mga_HTH"/>
</dbReference>
<dbReference type="Pfam" id="PF05043">
    <property type="entry name" value="Mga"/>
    <property type="match status" value="1"/>
</dbReference>
<keyword evidence="2" id="KW-0804">Transcription</keyword>
<dbReference type="InterPro" id="IPR050661">
    <property type="entry name" value="BglG_antiterminators"/>
</dbReference>
<dbReference type="PANTHER" id="PTHR30185">
    <property type="entry name" value="CRYPTIC BETA-GLUCOSIDE BGL OPERON ANTITERMINATOR"/>
    <property type="match status" value="1"/>
</dbReference>
<protein>
    <submittedName>
        <fullName evidence="4">Helix-turn-helix domain-containing protein</fullName>
    </submittedName>
</protein>
<dbReference type="RefSeq" id="WP_209526824.1">
    <property type="nucleotide sequence ID" value="NZ_JAEEGA010000005.1"/>
</dbReference>
<dbReference type="Proteomes" id="UP000674938">
    <property type="component" value="Unassembled WGS sequence"/>
</dbReference>
<evidence type="ECO:0000256" key="2">
    <source>
        <dbReference type="ARBA" id="ARBA00023163"/>
    </source>
</evidence>
<keyword evidence="1" id="KW-0805">Transcription regulation</keyword>
<sequence>MNLKLQELVTNKRQILLQIIKLISEEDRWYSIQEISVAIQLVERSVQRYVNDLYDVVNDCNEQKNDHFCLQMKKNKGIKLIIEQKENAAVLKKFIYESDETIQILMALLFESYHSTFDYSKKEDLGSHTILNSLNKIKTFLQPLNLTVSTRDFCIVGSEAQLRIISNSIAWYLFNSDTWPNIFHQVDQSKIDSAIITMSDSLHLDIPPIQKREFTYMVIINILRYRKGKSIDFLSEWEQYVPVDNQCELYRIIESMYKSFHIYSHSEVRFVLLNLMTKSFIYDVSYLKKEIMANLLKNSADVLTTTDLFMKEFDQFYPIPLKDYDDIYFYILRGHLVGKIYKQADFNFSGHSLKNDIPLEFATYYTRASRFINKLWSISHDDFFLEVDYLIELYFLVLSFTELTSLFEQTVTLSLESDLPEICEKHIEEFICNQFKHYFNVVFTKDKMLQRPDLILTNIALNTQKSTPSLVIDYPISDRTMLEIKEVLCNFNDRKKKRSNLIINIV</sequence>
<feature type="domain" description="Mga helix-turn-helix" evidence="3">
    <location>
        <begin position="89"/>
        <end position="165"/>
    </location>
</feature>
<evidence type="ECO:0000313" key="4">
    <source>
        <dbReference type="EMBL" id="MBP1041153.1"/>
    </source>
</evidence>
<dbReference type="PANTHER" id="PTHR30185:SF13">
    <property type="entry name" value="LICABCH OPERON REGULATOR-RELATED"/>
    <property type="match status" value="1"/>
</dbReference>
<proteinExistence type="predicted"/>
<evidence type="ECO:0000259" key="3">
    <source>
        <dbReference type="Pfam" id="PF05043"/>
    </source>
</evidence>
<dbReference type="AlphaFoldDB" id="A0A940PE51"/>
<organism evidence="4 5">
    <name type="scientific">Vagococcus allomyrinae</name>
    <dbReference type="NCBI Taxonomy" id="2794353"/>
    <lineage>
        <taxon>Bacteria</taxon>
        <taxon>Bacillati</taxon>
        <taxon>Bacillota</taxon>
        <taxon>Bacilli</taxon>
        <taxon>Lactobacillales</taxon>
        <taxon>Enterococcaceae</taxon>
        <taxon>Vagococcus</taxon>
    </lineage>
</organism>
<keyword evidence="5" id="KW-1185">Reference proteome</keyword>
<comment type="caution">
    <text evidence="4">The sequence shown here is derived from an EMBL/GenBank/DDBJ whole genome shotgun (WGS) entry which is preliminary data.</text>
</comment>
<gene>
    <name evidence="4" type="ORF">I6N95_09065</name>
</gene>
<name>A0A940PE51_9ENTE</name>
<evidence type="ECO:0000313" key="5">
    <source>
        <dbReference type="Proteomes" id="UP000674938"/>
    </source>
</evidence>